<evidence type="ECO:0000259" key="1">
    <source>
        <dbReference type="Pfam" id="PF13020"/>
    </source>
</evidence>
<reference evidence="2 3" key="1">
    <citation type="submission" date="2023-12" db="EMBL/GenBank/DDBJ databases">
        <title>Novel species of the genus Arcicella isolated from rivers.</title>
        <authorList>
            <person name="Lu H."/>
        </authorList>
    </citation>
    <scope>NUCLEOTIDE SEQUENCE [LARGE SCALE GENOMIC DNA]</scope>
    <source>
        <strain evidence="2 3">DC25W</strain>
    </source>
</reference>
<evidence type="ECO:0000313" key="3">
    <source>
        <dbReference type="Proteomes" id="UP001302222"/>
    </source>
</evidence>
<keyword evidence="3" id="KW-1185">Reference proteome</keyword>
<protein>
    <submittedName>
        <fullName evidence="2">DUF3883 domain-containing protein</fullName>
    </submittedName>
</protein>
<dbReference type="Pfam" id="PF13020">
    <property type="entry name" value="NOV_C"/>
    <property type="match status" value="1"/>
</dbReference>
<dbReference type="InterPro" id="IPR024975">
    <property type="entry name" value="NOV_C"/>
</dbReference>
<comment type="caution">
    <text evidence="2">The sequence shown here is derived from an EMBL/GenBank/DDBJ whole genome shotgun (WGS) entry which is preliminary data.</text>
</comment>
<organism evidence="2 3">
    <name type="scientific">Arcicella lustrica</name>
    <dbReference type="NCBI Taxonomy" id="2984196"/>
    <lineage>
        <taxon>Bacteria</taxon>
        <taxon>Pseudomonadati</taxon>
        <taxon>Bacteroidota</taxon>
        <taxon>Cytophagia</taxon>
        <taxon>Cytophagales</taxon>
        <taxon>Flectobacillaceae</taxon>
        <taxon>Arcicella</taxon>
    </lineage>
</organism>
<sequence>MENNLYRRNIIDIIRNFKPDQKNNELYERLFPATSRNKSAILVQLADGDASFTILSQNEAVIKKLAGIAGHPNLDELIKLGEDALLRKQQEEAEMQYKKKIGNHLEEVLLKRLSQNINAKVVSEQDGQDLVVYIDEKPVYYIEVKSKWLETTPIRISRNQTLRAHENPNGFALCSIDMSKYAGVDKYEVENIESVIDFMKFNTDLGSKVGHLVDIYANAHQLDKFSLDGDYRTLIPAGYIKEGMDLVGFEIKLLKYIESNYGMQRTDISN</sequence>
<dbReference type="Proteomes" id="UP001302222">
    <property type="component" value="Unassembled WGS sequence"/>
</dbReference>
<proteinExistence type="predicted"/>
<accession>A0ABU5SQW5</accession>
<feature type="domain" description="Protein NO VEIN C-terminal" evidence="1">
    <location>
        <begin position="115"/>
        <end position="175"/>
    </location>
</feature>
<dbReference type="RefSeq" id="WP_323689805.1">
    <property type="nucleotide sequence ID" value="NZ_JAYGIM010000027.1"/>
</dbReference>
<name>A0ABU5SQW5_9BACT</name>
<gene>
    <name evidence="2" type="ORF">VB798_24115</name>
</gene>
<dbReference type="EMBL" id="JAYGIM010000027">
    <property type="protein sequence ID" value="MEA5429701.1"/>
    <property type="molecule type" value="Genomic_DNA"/>
</dbReference>
<evidence type="ECO:0000313" key="2">
    <source>
        <dbReference type="EMBL" id="MEA5429701.1"/>
    </source>
</evidence>